<keyword evidence="1" id="KW-0175">Coiled coil</keyword>
<evidence type="ECO:0000313" key="3">
    <source>
        <dbReference type="RefSeq" id="XP_025413810.1"/>
    </source>
</evidence>
<protein>
    <submittedName>
        <fullName evidence="3">Uncharacterized protein LOC112685952</fullName>
    </submittedName>
</protein>
<dbReference type="GeneID" id="112685952"/>
<proteinExistence type="predicted"/>
<evidence type="ECO:0000313" key="2">
    <source>
        <dbReference type="Proteomes" id="UP000694846"/>
    </source>
</evidence>
<feature type="coiled-coil region" evidence="1">
    <location>
        <begin position="229"/>
        <end position="263"/>
    </location>
</feature>
<gene>
    <name evidence="3" type="primary">LOC112685952</name>
</gene>
<reference evidence="3" key="1">
    <citation type="submission" date="2025-08" db="UniProtKB">
        <authorList>
            <consortium name="RefSeq"/>
        </authorList>
    </citation>
    <scope>IDENTIFICATION</scope>
    <source>
        <tissue evidence="3">Whole body</tissue>
    </source>
</reference>
<organism evidence="2 3">
    <name type="scientific">Sipha flava</name>
    <name type="common">yellow sugarcane aphid</name>
    <dbReference type="NCBI Taxonomy" id="143950"/>
    <lineage>
        <taxon>Eukaryota</taxon>
        <taxon>Metazoa</taxon>
        <taxon>Ecdysozoa</taxon>
        <taxon>Arthropoda</taxon>
        <taxon>Hexapoda</taxon>
        <taxon>Insecta</taxon>
        <taxon>Pterygota</taxon>
        <taxon>Neoptera</taxon>
        <taxon>Paraneoptera</taxon>
        <taxon>Hemiptera</taxon>
        <taxon>Sternorrhyncha</taxon>
        <taxon>Aphidomorpha</taxon>
        <taxon>Aphidoidea</taxon>
        <taxon>Aphididae</taxon>
        <taxon>Sipha</taxon>
    </lineage>
</organism>
<evidence type="ECO:0000256" key="1">
    <source>
        <dbReference type="SAM" id="Coils"/>
    </source>
</evidence>
<accession>A0A8B8FTY2</accession>
<dbReference type="AlphaFoldDB" id="A0A8B8FTY2"/>
<feature type="coiled-coil region" evidence="1">
    <location>
        <begin position="121"/>
        <end position="148"/>
    </location>
</feature>
<name>A0A8B8FTY2_9HEMI</name>
<keyword evidence="2" id="KW-1185">Reference proteome</keyword>
<dbReference type="Proteomes" id="UP000694846">
    <property type="component" value="Unplaced"/>
</dbReference>
<dbReference type="RefSeq" id="XP_025413810.1">
    <property type="nucleotide sequence ID" value="XM_025558025.1"/>
</dbReference>
<sequence length="271" mass="32462">MWYSRRGHNYKEFHFLTQKEELSWKLNTCILKMSSSFTSTSSDFSGYIRQRESDSQLDEDKYRKHLLMGGFKGEKNQVIKDLRQTEMDYIKMIHDQKSQIIDLNVQLNSTQASREREHDKLEMLIIKTQDLEDQITDYQKQLTAKNLEQKNKDIQIMKVTYDNKGKSNNLLLCKAEIKKLKFELMNVEKKLAVSEKKYFLAIDKEEKSIIAINFLKKEIEKGELIKEHNDTLRAKLKFRNKQMRTLKRKCRETQKRLQLELEECLVEKFLF</sequence>